<dbReference type="GO" id="GO:0008176">
    <property type="term" value="F:tRNA (guanine(46)-N7)-methyltransferase activity"/>
    <property type="evidence" value="ECO:0007669"/>
    <property type="project" value="UniProtKB-EC"/>
</dbReference>
<evidence type="ECO:0000256" key="3">
    <source>
        <dbReference type="ARBA" id="ARBA00022603"/>
    </source>
</evidence>
<dbReference type="GO" id="GO:0043527">
    <property type="term" value="C:tRNA methyltransferase complex"/>
    <property type="evidence" value="ECO:0007669"/>
    <property type="project" value="TreeGrafter"/>
</dbReference>
<name>A0A6J6EN19_9ZZZZ</name>
<protein>
    <recommendedName>
        <fullName evidence="2">tRNA (guanine(46)-N(7))-methyltransferase</fullName>
        <ecNumber evidence="2">2.1.1.33</ecNumber>
    </recommendedName>
</protein>
<keyword evidence="4" id="KW-0808">Transferase</keyword>
<dbReference type="Gene3D" id="3.40.50.150">
    <property type="entry name" value="Vaccinia Virus protein VP39"/>
    <property type="match status" value="1"/>
</dbReference>
<dbReference type="PROSITE" id="PS51625">
    <property type="entry name" value="SAM_MT_TRMB"/>
    <property type="match status" value="1"/>
</dbReference>
<dbReference type="InterPro" id="IPR003358">
    <property type="entry name" value="tRNA_(Gua-N-7)_MeTrfase_Trmb"/>
</dbReference>
<dbReference type="AlphaFoldDB" id="A0A6J6EN19"/>
<organism evidence="7">
    <name type="scientific">freshwater metagenome</name>
    <dbReference type="NCBI Taxonomy" id="449393"/>
    <lineage>
        <taxon>unclassified sequences</taxon>
        <taxon>metagenomes</taxon>
        <taxon>ecological metagenomes</taxon>
    </lineage>
</organism>
<reference evidence="7" key="1">
    <citation type="submission" date="2020-05" db="EMBL/GenBank/DDBJ databases">
        <authorList>
            <person name="Chiriac C."/>
            <person name="Salcher M."/>
            <person name="Ghai R."/>
            <person name="Kavagutti S V."/>
        </authorList>
    </citation>
    <scope>NUCLEOTIDE SEQUENCE</scope>
</reference>
<dbReference type="InterPro" id="IPR029063">
    <property type="entry name" value="SAM-dependent_MTases_sf"/>
</dbReference>
<evidence type="ECO:0000313" key="7">
    <source>
        <dbReference type="EMBL" id="CAB4575913.1"/>
    </source>
</evidence>
<dbReference type="InterPro" id="IPR055361">
    <property type="entry name" value="tRNA_methyltr_TrmB_bact"/>
</dbReference>
<keyword evidence="3" id="KW-0489">Methyltransferase</keyword>
<sequence length="202" mass="22623">MGDVYERLIERWSLEEDGDPLHPGVVFGDDSRTILEIGCGRGDLAVSYAVTHPRHALMAIDVHTRGIANILAGVETHELANVRVIEGDAQVFVRRLPSCSIDEIWVFFPDPWPKVRHRNRRLLRHDLIATLTEPLKVGGVLRLATDIADYARTAADAVASSGRFSDPTLGRPDWRIETVFERRGVREGRDAIDLAWTRVEGP</sequence>
<dbReference type="PANTHER" id="PTHR23417">
    <property type="entry name" value="3-DEOXY-D-MANNO-OCTULOSONIC-ACID TRANSFERASE/TRNA GUANINE-N 7 - -METHYLTRANSFERASE"/>
    <property type="match status" value="1"/>
</dbReference>
<keyword evidence="6" id="KW-0819">tRNA processing</keyword>
<dbReference type="EMBL" id="CAEZTS010000044">
    <property type="protein sequence ID" value="CAB4575913.1"/>
    <property type="molecule type" value="Genomic_DNA"/>
</dbReference>
<evidence type="ECO:0000256" key="2">
    <source>
        <dbReference type="ARBA" id="ARBA00011977"/>
    </source>
</evidence>
<evidence type="ECO:0000256" key="6">
    <source>
        <dbReference type="ARBA" id="ARBA00022694"/>
    </source>
</evidence>
<proteinExistence type="inferred from homology"/>
<dbReference type="EC" id="2.1.1.33" evidence="2"/>
<comment type="catalytic activity">
    <reaction evidence="1">
        <text>guanosine(46) in tRNA + S-adenosyl-L-methionine = N(7)-methylguanosine(46) in tRNA + S-adenosyl-L-homocysteine</text>
        <dbReference type="Rhea" id="RHEA:42708"/>
        <dbReference type="Rhea" id="RHEA-COMP:10188"/>
        <dbReference type="Rhea" id="RHEA-COMP:10189"/>
        <dbReference type="ChEBI" id="CHEBI:57856"/>
        <dbReference type="ChEBI" id="CHEBI:59789"/>
        <dbReference type="ChEBI" id="CHEBI:74269"/>
        <dbReference type="ChEBI" id="CHEBI:74480"/>
        <dbReference type="EC" id="2.1.1.33"/>
    </reaction>
</comment>
<evidence type="ECO:0000256" key="1">
    <source>
        <dbReference type="ARBA" id="ARBA00000142"/>
    </source>
</evidence>
<dbReference type="PANTHER" id="PTHR23417:SF14">
    <property type="entry name" value="PENTACOTRIPEPTIDE-REPEAT REGION OF PRORP DOMAIN-CONTAINING PROTEIN"/>
    <property type="match status" value="1"/>
</dbReference>
<dbReference type="Pfam" id="PF02390">
    <property type="entry name" value="Methyltransf_4"/>
    <property type="match status" value="1"/>
</dbReference>
<evidence type="ECO:0000256" key="4">
    <source>
        <dbReference type="ARBA" id="ARBA00022679"/>
    </source>
</evidence>
<keyword evidence="5" id="KW-0949">S-adenosyl-L-methionine</keyword>
<accession>A0A6J6EN19</accession>
<gene>
    <name evidence="7" type="ORF">UFOPK1722_00675</name>
</gene>
<dbReference type="HAMAP" id="MF_01057">
    <property type="entry name" value="tRNA_methyltr_TrmB"/>
    <property type="match status" value="1"/>
</dbReference>
<dbReference type="SUPFAM" id="SSF53335">
    <property type="entry name" value="S-adenosyl-L-methionine-dependent methyltransferases"/>
    <property type="match status" value="1"/>
</dbReference>
<evidence type="ECO:0000256" key="5">
    <source>
        <dbReference type="ARBA" id="ARBA00022691"/>
    </source>
</evidence>